<feature type="region of interest" description="Disordered" evidence="2">
    <location>
        <begin position="1"/>
        <end position="30"/>
    </location>
</feature>
<evidence type="ECO:0000313" key="3">
    <source>
        <dbReference type="EMBL" id="KAJ7407496.1"/>
    </source>
</evidence>
<dbReference type="InterPro" id="IPR050938">
    <property type="entry name" value="Collagen_Structural_Proteins"/>
</dbReference>
<proteinExistence type="predicted"/>
<feature type="compositionally biased region" description="Pro residues" evidence="2">
    <location>
        <begin position="692"/>
        <end position="707"/>
    </location>
</feature>
<dbReference type="Proteomes" id="UP001145742">
    <property type="component" value="Unassembled WGS sequence"/>
</dbReference>
<feature type="compositionally biased region" description="Low complexity" evidence="2">
    <location>
        <begin position="508"/>
        <end position="530"/>
    </location>
</feature>
<protein>
    <recommendedName>
        <fullName evidence="5">Collagen alpha-1(XXV) chain</fullName>
    </recommendedName>
</protein>
<evidence type="ECO:0000313" key="4">
    <source>
        <dbReference type="Proteomes" id="UP001145742"/>
    </source>
</evidence>
<keyword evidence="1" id="KW-0677">Repeat</keyword>
<feature type="region of interest" description="Disordered" evidence="2">
    <location>
        <begin position="415"/>
        <end position="776"/>
    </location>
</feature>
<feature type="compositionally biased region" description="Basic and acidic residues" evidence="2">
    <location>
        <begin position="570"/>
        <end position="579"/>
    </location>
</feature>
<feature type="compositionally biased region" description="Pro residues" evidence="2">
    <location>
        <begin position="290"/>
        <end position="302"/>
    </location>
</feature>
<dbReference type="EMBL" id="WHWB01034599">
    <property type="protein sequence ID" value="KAJ7407496.1"/>
    <property type="molecule type" value="Genomic_DNA"/>
</dbReference>
<keyword evidence="4" id="KW-1185">Reference proteome</keyword>
<sequence>MSSTHDVTGNHRKSWEEREGPIGMDGKLGQPGPQLKMRLLCQKDMYVVSPFEWLIESRALLVRKGDQGDQGPRVANKAKVMLAWIKNSVANRSSALIVLLYSAMVRSDIRSCGQVWVPHYKKDIEVMECVQSRAMELVKGLEVANGRTRGHNLKLYQRRFKLDIRKNFSWKGWLSIGMGCLGYDDLLILTSYGPMDKAERSVKNPEQLVRITSLKAVMNVAGELFDLSEKSDRGNDMILQHPSVLSVAIVCGQVGLTYTFRSGLPGFPTVAALHSNQILTVKGDQGQAGPPGPPGPPGPRGPPGDTGKDGPRGMPGLTGEPGKPGEQGLMITRKGFVKNQISKLELEKDPRLYEYPTPNACLKCQCDSLNIRLCIDQVKSIRVPGRDLRGLQDKRYSINNSIVKVLIPPGAKLKAEKGSVGVPGVPGRDGQVGEPGLPGIAGEKGAAGLKGDPGERGEKGDAGANGLKGDTGEKGDPGSSAAGIKGEPGESGRPGQKGEPGLPGLPGLPGIKGEPGFIGPQGEPGLPGLPGTKGDRGEAGPAGKGERGEPGVPGPKGKTGEPGSRGPKGSKGDTGDRGDTGSAGPRGPPGQKGDQGATEIIDYNGNIHEALQGPPGPPGPQGLQGPKGEPGSPGTPGVDGEQGPKGSKGDAGDPGMPGEKGGIGLPGLPGANGMKGEKGDVGLPGAQGPSMIGPPGPPGPHGPPGPMGPHGLPGPKGEPGLNGLKGLKGEPGQKGDRGPLGLPGIDGPVGPHGPAGPKGDRGEKGTVGDPGPRGPYGLPGKDGEPGLDVSNICDQCTLSGRGHYYSKSIGEKQLCVISTAHLSSHYTIKGVDISPFCSDD</sequence>
<dbReference type="Pfam" id="PF01391">
    <property type="entry name" value="Collagen"/>
    <property type="match status" value="5"/>
</dbReference>
<name>A0ABQ9CRX6_9PASS</name>
<feature type="compositionally biased region" description="Basic and acidic residues" evidence="2">
    <location>
        <begin position="533"/>
        <end position="549"/>
    </location>
</feature>
<evidence type="ECO:0000256" key="1">
    <source>
        <dbReference type="ARBA" id="ARBA00022737"/>
    </source>
</evidence>
<comment type="caution">
    <text evidence="3">The sequence shown here is derived from an EMBL/GenBank/DDBJ whole genome shotgun (WGS) entry which is preliminary data.</text>
</comment>
<feature type="region of interest" description="Disordered" evidence="2">
    <location>
        <begin position="282"/>
        <end position="328"/>
    </location>
</feature>
<organism evidence="3 4">
    <name type="scientific">Willisornis vidua</name>
    <name type="common">Xingu scale-backed antbird</name>
    <dbReference type="NCBI Taxonomy" id="1566151"/>
    <lineage>
        <taxon>Eukaryota</taxon>
        <taxon>Metazoa</taxon>
        <taxon>Chordata</taxon>
        <taxon>Craniata</taxon>
        <taxon>Vertebrata</taxon>
        <taxon>Euteleostomi</taxon>
        <taxon>Archelosauria</taxon>
        <taxon>Archosauria</taxon>
        <taxon>Dinosauria</taxon>
        <taxon>Saurischia</taxon>
        <taxon>Theropoda</taxon>
        <taxon>Coelurosauria</taxon>
        <taxon>Aves</taxon>
        <taxon>Neognathae</taxon>
        <taxon>Neoaves</taxon>
        <taxon>Telluraves</taxon>
        <taxon>Australaves</taxon>
        <taxon>Passeriformes</taxon>
        <taxon>Thamnophilidae</taxon>
        <taxon>Willisornis</taxon>
    </lineage>
</organism>
<feature type="compositionally biased region" description="Basic and acidic residues" evidence="2">
    <location>
        <begin position="727"/>
        <end position="737"/>
    </location>
</feature>
<dbReference type="PANTHER" id="PTHR37456:SF3">
    <property type="entry name" value="COLLAGEN ALPHA-1(XXV) CHAIN"/>
    <property type="match status" value="1"/>
</dbReference>
<dbReference type="PANTHER" id="PTHR37456">
    <property type="entry name" value="SI:CH211-266K2.1"/>
    <property type="match status" value="1"/>
</dbReference>
<feature type="compositionally biased region" description="Basic and acidic residues" evidence="2">
    <location>
        <begin position="452"/>
        <end position="461"/>
    </location>
</feature>
<dbReference type="InterPro" id="IPR008160">
    <property type="entry name" value="Collagen"/>
</dbReference>
<gene>
    <name evidence="3" type="ORF">WISP_126503</name>
</gene>
<reference evidence="3" key="1">
    <citation type="submission" date="2019-10" db="EMBL/GenBank/DDBJ databases">
        <authorList>
            <person name="Soares A.E.R."/>
            <person name="Aleixo A."/>
            <person name="Schneider P."/>
            <person name="Miyaki C.Y."/>
            <person name="Schneider M.P."/>
            <person name="Mello C."/>
            <person name="Vasconcelos A.T.R."/>
        </authorList>
    </citation>
    <scope>NUCLEOTIDE SEQUENCE</scope>
    <source>
        <tissue evidence="3">Muscle</tissue>
    </source>
</reference>
<evidence type="ECO:0008006" key="5">
    <source>
        <dbReference type="Google" id="ProtNLM"/>
    </source>
</evidence>
<accession>A0ABQ9CRX6</accession>
<feature type="compositionally biased region" description="Low complexity" evidence="2">
    <location>
        <begin position="621"/>
        <end position="630"/>
    </location>
</feature>
<evidence type="ECO:0000256" key="2">
    <source>
        <dbReference type="SAM" id="MobiDB-lite"/>
    </source>
</evidence>
<feature type="compositionally biased region" description="Gly residues" evidence="2">
    <location>
        <begin position="658"/>
        <end position="667"/>
    </location>
</feature>